<dbReference type="Proteomes" id="UP000265618">
    <property type="component" value="Unassembled WGS sequence"/>
</dbReference>
<protein>
    <submittedName>
        <fullName evidence="1">Uncharacterized protein</fullName>
    </submittedName>
</protein>
<comment type="caution">
    <text evidence="1">The sequence shown here is derived from an EMBL/GenBank/DDBJ whole genome shotgun (WGS) entry which is preliminary data.</text>
</comment>
<gene>
    <name evidence="1" type="ORF">KIPB_010226</name>
</gene>
<reference evidence="1 2" key="1">
    <citation type="journal article" date="2018" name="PLoS ONE">
        <title>The draft genome of Kipferlia bialata reveals reductive genome evolution in fornicate parasites.</title>
        <authorList>
            <person name="Tanifuji G."/>
            <person name="Takabayashi S."/>
            <person name="Kume K."/>
            <person name="Takagi M."/>
            <person name="Nakayama T."/>
            <person name="Kamikawa R."/>
            <person name="Inagaki Y."/>
            <person name="Hashimoto T."/>
        </authorList>
    </citation>
    <scope>NUCLEOTIDE SEQUENCE [LARGE SCALE GENOMIC DNA]</scope>
    <source>
        <strain evidence="1">NY0173</strain>
    </source>
</reference>
<feature type="non-terminal residue" evidence="1">
    <location>
        <position position="1"/>
    </location>
</feature>
<keyword evidence="2" id="KW-1185">Reference proteome</keyword>
<accession>A0A391NWC1</accession>
<evidence type="ECO:0000313" key="2">
    <source>
        <dbReference type="Proteomes" id="UP000265618"/>
    </source>
</evidence>
<proteinExistence type="predicted"/>
<dbReference type="EMBL" id="BDIP01003734">
    <property type="protein sequence ID" value="GCA63488.1"/>
    <property type="molecule type" value="Genomic_DNA"/>
</dbReference>
<sequence length="68" mass="7427">MGDDGGLSTAFRAVVHELVRMDRRDLASELGHAAKQADAQATQALSLLRSKDAENEELRTSVIEKSME</sequence>
<organism evidence="1 2">
    <name type="scientific">Kipferlia bialata</name>
    <dbReference type="NCBI Taxonomy" id="797122"/>
    <lineage>
        <taxon>Eukaryota</taxon>
        <taxon>Metamonada</taxon>
        <taxon>Carpediemonas-like organisms</taxon>
        <taxon>Kipferlia</taxon>
    </lineage>
</organism>
<dbReference type="AlphaFoldDB" id="A0A391NWC1"/>
<evidence type="ECO:0000313" key="1">
    <source>
        <dbReference type="EMBL" id="GCA63488.1"/>
    </source>
</evidence>
<name>A0A391NWC1_9EUKA</name>